<keyword evidence="2" id="KW-1185">Reference proteome</keyword>
<accession>A0ACB9GAM6</accession>
<comment type="caution">
    <text evidence="1">The sequence shown here is derived from an EMBL/GenBank/DDBJ whole genome shotgun (WGS) entry which is preliminary data.</text>
</comment>
<name>A0ACB9GAM6_CICIN</name>
<proteinExistence type="predicted"/>
<reference evidence="2" key="1">
    <citation type="journal article" date="2022" name="Mol. Ecol. Resour.">
        <title>The genomes of chicory, endive, great burdock and yacon provide insights into Asteraceae palaeo-polyploidization history and plant inulin production.</title>
        <authorList>
            <person name="Fan W."/>
            <person name="Wang S."/>
            <person name="Wang H."/>
            <person name="Wang A."/>
            <person name="Jiang F."/>
            <person name="Liu H."/>
            <person name="Zhao H."/>
            <person name="Xu D."/>
            <person name="Zhang Y."/>
        </authorList>
    </citation>
    <scope>NUCLEOTIDE SEQUENCE [LARGE SCALE GENOMIC DNA]</scope>
    <source>
        <strain evidence="2">cv. Punajuju</strain>
    </source>
</reference>
<dbReference type="Proteomes" id="UP001055811">
    <property type="component" value="Linkage Group LG02"/>
</dbReference>
<gene>
    <name evidence="1" type="ORF">L2E82_10446</name>
</gene>
<protein>
    <submittedName>
        <fullName evidence="1">Uncharacterized protein</fullName>
    </submittedName>
</protein>
<evidence type="ECO:0000313" key="1">
    <source>
        <dbReference type="EMBL" id="KAI3780465.1"/>
    </source>
</evidence>
<reference evidence="1 2" key="2">
    <citation type="journal article" date="2022" name="Mol. Ecol. Resour.">
        <title>The genomes of chicory, endive, great burdock and yacon provide insights into Asteraceae paleo-polyploidization history and plant inulin production.</title>
        <authorList>
            <person name="Fan W."/>
            <person name="Wang S."/>
            <person name="Wang H."/>
            <person name="Wang A."/>
            <person name="Jiang F."/>
            <person name="Liu H."/>
            <person name="Zhao H."/>
            <person name="Xu D."/>
            <person name="Zhang Y."/>
        </authorList>
    </citation>
    <scope>NUCLEOTIDE SEQUENCE [LARGE SCALE GENOMIC DNA]</scope>
    <source>
        <strain evidence="2">cv. Punajuju</strain>
        <tissue evidence="1">Leaves</tissue>
    </source>
</reference>
<evidence type="ECO:0000313" key="2">
    <source>
        <dbReference type="Proteomes" id="UP001055811"/>
    </source>
</evidence>
<sequence length="210" mass="23399">MESSAIGKCIPHNSRKRVFPESSSGTESKGEPSSAPGNRTLKDKNKMRNQNEDNNGIIISPTLKSHTGMESSNPWFLDSVNTQSTCPDHTMPSTTRIAGLSSSTYPSLRLQKSAMKVKSVKKLIKTRPHKMSSNSRHITPMEDSRKIHKSSNVAGTSSNIKQHENNEVFRKYSNVKKFYTVKDHSDHHYKGANSEMMQASLDFVCLARCG</sequence>
<dbReference type="EMBL" id="CM042010">
    <property type="protein sequence ID" value="KAI3780465.1"/>
    <property type="molecule type" value="Genomic_DNA"/>
</dbReference>
<organism evidence="1 2">
    <name type="scientific">Cichorium intybus</name>
    <name type="common">Chicory</name>
    <dbReference type="NCBI Taxonomy" id="13427"/>
    <lineage>
        <taxon>Eukaryota</taxon>
        <taxon>Viridiplantae</taxon>
        <taxon>Streptophyta</taxon>
        <taxon>Embryophyta</taxon>
        <taxon>Tracheophyta</taxon>
        <taxon>Spermatophyta</taxon>
        <taxon>Magnoliopsida</taxon>
        <taxon>eudicotyledons</taxon>
        <taxon>Gunneridae</taxon>
        <taxon>Pentapetalae</taxon>
        <taxon>asterids</taxon>
        <taxon>campanulids</taxon>
        <taxon>Asterales</taxon>
        <taxon>Asteraceae</taxon>
        <taxon>Cichorioideae</taxon>
        <taxon>Cichorieae</taxon>
        <taxon>Cichoriinae</taxon>
        <taxon>Cichorium</taxon>
    </lineage>
</organism>